<dbReference type="GO" id="GO:0004818">
    <property type="term" value="F:glutamate-tRNA ligase activity"/>
    <property type="evidence" value="ECO:0007669"/>
    <property type="project" value="UniProtKB-UniRule"/>
</dbReference>
<comment type="similarity">
    <text evidence="1 8">Belongs to the class-I aminoacyl-tRNA synthetase family. Glutamate--tRNA ligase type 1 subfamily.</text>
</comment>
<dbReference type="InterPro" id="IPR008925">
    <property type="entry name" value="aa_tRNA-synth_I_cd-bd_sf"/>
</dbReference>
<dbReference type="PANTHER" id="PTHR43311:SF2">
    <property type="entry name" value="GLUTAMATE--TRNA LIGASE, MITOCHONDRIAL-RELATED"/>
    <property type="match status" value="1"/>
</dbReference>
<comment type="subunit">
    <text evidence="8">Monomer.</text>
</comment>
<gene>
    <name evidence="8" type="primary">gltX</name>
    <name evidence="11" type="ORF">VE25_16370</name>
</gene>
<keyword evidence="7 8" id="KW-0030">Aminoacyl-tRNA synthetase</keyword>
<feature type="domain" description="Glutamyl/glutaminyl-tRNA synthetase class Ib catalytic" evidence="9">
    <location>
        <begin position="4"/>
        <end position="306"/>
    </location>
</feature>
<keyword evidence="6 8" id="KW-0648">Protein biosynthesis</keyword>
<evidence type="ECO:0000256" key="5">
    <source>
        <dbReference type="ARBA" id="ARBA00022840"/>
    </source>
</evidence>
<evidence type="ECO:0000313" key="12">
    <source>
        <dbReference type="Proteomes" id="UP000033632"/>
    </source>
</evidence>
<evidence type="ECO:0000256" key="1">
    <source>
        <dbReference type="ARBA" id="ARBA00007894"/>
    </source>
</evidence>
<dbReference type="InterPro" id="IPR045462">
    <property type="entry name" value="aa-tRNA-synth_I_cd-bd"/>
</dbReference>
<dbReference type="GO" id="GO:0006424">
    <property type="term" value="P:glutamyl-tRNA aminoacylation"/>
    <property type="evidence" value="ECO:0007669"/>
    <property type="project" value="UniProtKB-UniRule"/>
</dbReference>
<dbReference type="NCBIfam" id="TIGR00464">
    <property type="entry name" value="gltX_bact"/>
    <property type="match status" value="1"/>
</dbReference>
<dbReference type="Proteomes" id="UP000033632">
    <property type="component" value="Unassembled WGS sequence"/>
</dbReference>
<dbReference type="EMBL" id="JZEX01000136">
    <property type="protein sequence ID" value="KKB10735.1"/>
    <property type="molecule type" value="Genomic_DNA"/>
</dbReference>
<evidence type="ECO:0000259" key="9">
    <source>
        <dbReference type="Pfam" id="PF00749"/>
    </source>
</evidence>
<keyword evidence="5 8" id="KW-0067">ATP-binding</keyword>
<dbReference type="GO" id="GO:0000049">
    <property type="term" value="F:tRNA binding"/>
    <property type="evidence" value="ECO:0007669"/>
    <property type="project" value="InterPro"/>
</dbReference>
<dbReference type="RefSeq" id="WP_046109726.1">
    <property type="nucleotide sequence ID" value="NZ_JZEX01000136.1"/>
</dbReference>
<feature type="binding site" evidence="8">
    <location>
        <position position="243"/>
    </location>
    <ligand>
        <name>ATP</name>
        <dbReference type="ChEBI" id="CHEBI:30616"/>
    </ligand>
</feature>
<evidence type="ECO:0000256" key="3">
    <source>
        <dbReference type="ARBA" id="ARBA00022598"/>
    </source>
</evidence>
<feature type="short sequence motif" description="'HIGH' region" evidence="8">
    <location>
        <begin position="9"/>
        <end position="19"/>
    </location>
</feature>
<name>A0A0F5FQ83_9HYPH</name>
<evidence type="ECO:0000259" key="10">
    <source>
        <dbReference type="Pfam" id="PF19269"/>
    </source>
</evidence>
<dbReference type="AlphaFoldDB" id="A0A0F5FQ83"/>
<dbReference type="Pfam" id="PF19269">
    <property type="entry name" value="Anticodon_2"/>
    <property type="match status" value="1"/>
</dbReference>
<dbReference type="GO" id="GO:0005737">
    <property type="term" value="C:cytoplasm"/>
    <property type="evidence" value="ECO:0007669"/>
    <property type="project" value="UniProtKB-SubCell"/>
</dbReference>
<comment type="caution">
    <text evidence="8">Lacks conserved residue(s) required for the propagation of feature annotation.</text>
</comment>
<dbReference type="OrthoDB" id="9807503at2"/>
<dbReference type="STRING" id="443610.VE25_16370"/>
<sequence length="449" mass="49939">MTPVVRYAPSPTGRLHIGNIRPAMLNWLFALARSGEYVLRMDDTDLARSTRESADGIEADLGWLGIRPTRLVRQSERTALYDAARDRLIEAGRLYPCYETEDELDRRRKRARALGKPPIYDRAALNLTAEDRARLEAEGRRPHWRFKLDGRPVHFDDLIRGPQTVNTASMSDPVLVREDGTYLYTLPSVVDDIDLGITHVIRGEDHVSNTGTQIEIIEALGGKVPFFAHHNLLTGAEGEGLSKRLGSLSVAELREEGYEAIAVAIVAVLTGTSLSVEPYESLEALARRLDLSMISHGPARFDPAELETLNARLLHAMPYEAAEPRLAELGLADEKLWLALRENLTRFPQIAEWARVVTGPIEPVIADEDREFLAVARDLLPPEPWDETTWSAWTNAVKDATGRKGKALFLPLRLALTGRHDGPELKSLLPLLGRKACLDRLPAPSGSRT</sequence>
<dbReference type="SUPFAM" id="SSF48163">
    <property type="entry name" value="An anticodon-binding domain of class I aminoacyl-tRNA synthetases"/>
    <property type="match status" value="1"/>
</dbReference>
<dbReference type="InterPro" id="IPR001412">
    <property type="entry name" value="aa-tRNA-synth_I_CS"/>
</dbReference>
<evidence type="ECO:0000256" key="6">
    <source>
        <dbReference type="ARBA" id="ARBA00022917"/>
    </source>
</evidence>
<dbReference type="PROSITE" id="PS00178">
    <property type="entry name" value="AA_TRNA_LIGASE_I"/>
    <property type="match status" value="1"/>
</dbReference>
<accession>A0A0F5FQ83</accession>
<dbReference type="Pfam" id="PF00749">
    <property type="entry name" value="tRNA-synt_1c"/>
    <property type="match status" value="1"/>
</dbReference>
<comment type="function">
    <text evidence="8">Catalyzes the attachment of glutamate to tRNA(Glu) in a two-step reaction: glutamate is first activated by ATP to form Glu-AMP and then transferred to the acceptor end of tRNA(Glu).</text>
</comment>
<dbReference type="Gene3D" id="3.40.50.620">
    <property type="entry name" value="HUPs"/>
    <property type="match status" value="1"/>
</dbReference>
<evidence type="ECO:0000256" key="7">
    <source>
        <dbReference type="ARBA" id="ARBA00023146"/>
    </source>
</evidence>
<comment type="subcellular location">
    <subcellularLocation>
        <location evidence="8">Cytoplasm</location>
    </subcellularLocation>
</comment>
<dbReference type="Gene3D" id="1.10.10.350">
    <property type="match status" value="1"/>
</dbReference>
<keyword evidence="3 8" id="KW-0436">Ligase</keyword>
<keyword evidence="4 8" id="KW-0547">Nucleotide-binding</keyword>
<dbReference type="PANTHER" id="PTHR43311">
    <property type="entry name" value="GLUTAMATE--TRNA LIGASE"/>
    <property type="match status" value="1"/>
</dbReference>
<dbReference type="InterPro" id="IPR014729">
    <property type="entry name" value="Rossmann-like_a/b/a_fold"/>
</dbReference>
<dbReference type="InterPro" id="IPR020058">
    <property type="entry name" value="Glu/Gln-tRNA-synth_Ib_cat-dom"/>
</dbReference>
<dbReference type="InterPro" id="IPR049940">
    <property type="entry name" value="GluQ/Sye"/>
</dbReference>
<evidence type="ECO:0000256" key="8">
    <source>
        <dbReference type="HAMAP-Rule" id="MF_00022"/>
    </source>
</evidence>
<dbReference type="SUPFAM" id="SSF52374">
    <property type="entry name" value="Nucleotidylyl transferase"/>
    <property type="match status" value="1"/>
</dbReference>
<dbReference type="EC" id="6.1.1.17" evidence="8"/>
<evidence type="ECO:0000256" key="2">
    <source>
        <dbReference type="ARBA" id="ARBA00022490"/>
    </source>
</evidence>
<evidence type="ECO:0000256" key="4">
    <source>
        <dbReference type="ARBA" id="ARBA00022741"/>
    </source>
</evidence>
<dbReference type="PRINTS" id="PR00987">
    <property type="entry name" value="TRNASYNTHGLU"/>
</dbReference>
<feature type="domain" description="Aminoacyl-tRNA synthetase class I anticodon-binding" evidence="10">
    <location>
        <begin position="337"/>
        <end position="441"/>
    </location>
</feature>
<comment type="catalytic activity">
    <reaction evidence="8">
        <text>tRNA(Glu) + L-glutamate + ATP = L-glutamyl-tRNA(Glu) + AMP + diphosphate</text>
        <dbReference type="Rhea" id="RHEA:23540"/>
        <dbReference type="Rhea" id="RHEA-COMP:9663"/>
        <dbReference type="Rhea" id="RHEA-COMP:9680"/>
        <dbReference type="ChEBI" id="CHEBI:29985"/>
        <dbReference type="ChEBI" id="CHEBI:30616"/>
        <dbReference type="ChEBI" id="CHEBI:33019"/>
        <dbReference type="ChEBI" id="CHEBI:78442"/>
        <dbReference type="ChEBI" id="CHEBI:78520"/>
        <dbReference type="ChEBI" id="CHEBI:456215"/>
        <dbReference type="EC" id="6.1.1.17"/>
    </reaction>
</comment>
<evidence type="ECO:0000313" key="11">
    <source>
        <dbReference type="EMBL" id="KKB10735.1"/>
    </source>
</evidence>
<dbReference type="InterPro" id="IPR000924">
    <property type="entry name" value="Glu/Gln-tRNA-synth"/>
</dbReference>
<dbReference type="InterPro" id="IPR020751">
    <property type="entry name" value="aa-tRNA-synth_I_codon-bd_sub2"/>
</dbReference>
<organism evidence="11 12">
    <name type="scientific">Devosia geojensis</name>
    <dbReference type="NCBI Taxonomy" id="443610"/>
    <lineage>
        <taxon>Bacteria</taxon>
        <taxon>Pseudomonadati</taxon>
        <taxon>Pseudomonadota</taxon>
        <taxon>Alphaproteobacteria</taxon>
        <taxon>Hyphomicrobiales</taxon>
        <taxon>Devosiaceae</taxon>
        <taxon>Devosia</taxon>
    </lineage>
</organism>
<keyword evidence="12" id="KW-1185">Reference proteome</keyword>
<reference evidence="11 12" key="1">
    <citation type="submission" date="2015-03" db="EMBL/GenBank/DDBJ databases">
        <authorList>
            <person name="Hassan Y.I."/>
            <person name="Lepp D."/>
            <person name="Li X.-Z."/>
            <person name="Zhou T."/>
        </authorList>
    </citation>
    <scope>NUCLEOTIDE SEQUENCE [LARGE SCALE GENOMIC DNA]</scope>
    <source>
        <strain evidence="11 12">BD-c194</strain>
    </source>
</reference>
<dbReference type="PATRIC" id="fig|443610.3.peg.1567"/>
<proteinExistence type="inferred from homology"/>
<keyword evidence="2 8" id="KW-0963">Cytoplasm</keyword>
<dbReference type="GO" id="GO:0005524">
    <property type="term" value="F:ATP binding"/>
    <property type="evidence" value="ECO:0007669"/>
    <property type="project" value="UniProtKB-UniRule"/>
</dbReference>
<protein>
    <recommendedName>
        <fullName evidence="8">Glutamate--tRNA ligase</fullName>
        <ecNumber evidence="8">6.1.1.17</ecNumber>
    </recommendedName>
    <alternativeName>
        <fullName evidence="8">Glutamyl-tRNA synthetase</fullName>
        <shortName evidence="8">GluRS</shortName>
    </alternativeName>
</protein>
<comment type="caution">
    <text evidence="11">The sequence shown here is derived from an EMBL/GenBank/DDBJ whole genome shotgun (WGS) entry which is preliminary data.</text>
</comment>
<feature type="short sequence motif" description="'KMSKS' region" evidence="8">
    <location>
        <begin position="240"/>
        <end position="244"/>
    </location>
</feature>
<dbReference type="HAMAP" id="MF_00022">
    <property type="entry name" value="Glu_tRNA_synth_type1"/>
    <property type="match status" value="1"/>
</dbReference>
<dbReference type="InterPro" id="IPR004527">
    <property type="entry name" value="Glu-tRNA-ligase_bac/mito"/>
</dbReference>